<feature type="domain" description="Cullin family profile" evidence="9">
    <location>
        <begin position="408"/>
        <end position="637"/>
    </location>
</feature>
<reference evidence="10 11" key="1">
    <citation type="journal article" date="2013" name="MBio">
        <title>Genome sequencing of the plant pathogen Taphrina deformans, the causal agent of peach leaf curl.</title>
        <authorList>
            <person name="Cisse O.H."/>
            <person name="Almeida J.M.G.C.F."/>
            <person name="Fonseca A."/>
            <person name="Kumar A.A."/>
            <person name="Salojaervi J."/>
            <person name="Overmyer K."/>
            <person name="Hauser P.M."/>
            <person name="Pagni M."/>
        </authorList>
    </citation>
    <scope>NUCLEOTIDE SEQUENCE [LARGE SCALE GENOMIC DNA]</scope>
    <source>
        <strain evidence="11">PYCC 5710 / ATCC 11124 / CBS 356.35 / IMI 108563 / JCM 9778 / NBRC 8474</strain>
    </source>
</reference>
<dbReference type="GO" id="GO:0031625">
    <property type="term" value="F:ubiquitin protein ligase binding"/>
    <property type="evidence" value="ECO:0007669"/>
    <property type="project" value="InterPro"/>
</dbReference>
<comment type="caution">
    <text evidence="10">The sequence shown here is derived from an EMBL/GenBank/DDBJ whole genome shotgun (WGS) entry which is preliminary data.</text>
</comment>
<dbReference type="PROSITE" id="PS50069">
    <property type="entry name" value="CULLIN_2"/>
    <property type="match status" value="1"/>
</dbReference>
<evidence type="ECO:0000256" key="6">
    <source>
        <dbReference type="ARBA" id="ARBA00069612"/>
    </source>
</evidence>
<dbReference type="Pfam" id="PF10557">
    <property type="entry name" value="Cullin_Nedd8"/>
    <property type="match status" value="1"/>
</dbReference>
<keyword evidence="11" id="KW-1185">Reference proteome</keyword>
<comment type="pathway">
    <text evidence="1">Protein modification; protein ubiquitination.</text>
</comment>
<dbReference type="InterPro" id="IPR045093">
    <property type="entry name" value="Cullin"/>
</dbReference>
<evidence type="ECO:0000256" key="8">
    <source>
        <dbReference type="RuleBase" id="RU003829"/>
    </source>
</evidence>
<dbReference type="InterPro" id="IPR036390">
    <property type="entry name" value="WH_DNA-bd_sf"/>
</dbReference>
<accession>R4XBV8</accession>
<dbReference type="SUPFAM" id="SSF74788">
    <property type="entry name" value="Cullin repeat-like"/>
    <property type="match status" value="1"/>
</dbReference>
<dbReference type="InterPro" id="IPR059120">
    <property type="entry name" value="Cullin-like_AB"/>
</dbReference>
<dbReference type="Gene3D" id="1.20.1310.10">
    <property type="entry name" value="Cullin Repeats"/>
    <property type="match status" value="4"/>
</dbReference>
<evidence type="ECO:0000313" key="11">
    <source>
        <dbReference type="Proteomes" id="UP000013776"/>
    </source>
</evidence>
<dbReference type="FunFam" id="1.20.1310.10:FF:000029">
    <property type="entry name" value="Cullin homolog 1"/>
    <property type="match status" value="1"/>
</dbReference>
<evidence type="ECO:0000313" key="10">
    <source>
        <dbReference type="EMBL" id="CCG83357.1"/>
    </source>
</evidence>
<dbReference type="GO" id="GO:0031146">
    <property type="term" value="P:SCF-dependent proteasomal ubiquitin-dependent protein catabolic process"/>
    <property type="evidence" value="ECO:0007669"/>
    <property type="project" value="UniProtKB-ARBA"/>
</dbReference>
<evidence type="ECO:0000256" key="3">
    <source>
        <dbReference type="ARBA" id="ARBA00022499"/>
    </source>
</evidence>
<dbReference type="Pfam" id="PF26557">
    <property type="entry name" value="Cullin_AB"/>
    <property type="match status" value="1"/>
</dbReference>
<evidence type="ECO:0000256" key="1">
    <source>
        <dbReference type="ARBA" id="ARBA00004906"/>
    </source>
</evidence>
<dbReference type="STRING" id="1097556.R4XBV8"/>
<evidence type="ECO:0000256" key="2">
    <source>
        <dbReference type="ARBA" id="ARBA00006019"/>
    </source>
</evidence>
<dbReference type="SMART" id="SM00884">
    <property type="entry name" value="Cullin_Nedd8"/>
    <property type="match status" value="1"/>
</dbReference>
<dbReference type="InterPro" id="IPR016158">
    <property type="entry name" value="Cullin_homology"/>
</dbReference>
<dbReference type="PROSITE" id="PS01256">
    <property type="entry name" value="CULLIN_1"/>
    <property type="match status" value="1"/>
</dbReference>
<name>R4XBV8_TAPDE</name>
<dbReference type="InterPro" id="IPR036388">
    <property type="entry name" value="WH-like_DNA-bd_sf"/>
</dbReference>
<dbReference type="AlphaFoldDB" id="R4XBV8"/>
<dbReference type="SUPFAM" id="SSF46785">
    <property type="entry name" value="Winged helix' DNA-binding domain"/>
    <property type="match status" value="1"/>
</dbReference>
<dbReference type="Pfam" id="PF00888">
    <property type="entry name" value="Cullin"/>
    <property type="match status" value="1"/>
</dbReference>
<evidence type="ECO:0000256" key="7">
    <source>
        <dbReference type="PROSITE-ProRule" id="PRU00330"/>
    </source>
</evidence>
<keyword evidence="4" id="KW-0833">Ubl conjugation pathway</keyword>
<evidence type="ECO:0000256" key="4">
    <source>
        <dbReference type="ARBA" id="ARBA00022786"/>
    </source>
</evidence>
<evidence type="ECO:0000259" key="9">
    <source>
        <dbReference type="PROSITE" id="PS50069"/>
    </source>
</evidence>
<dbReference type="InterPro" id="IPR036317">
    <property type="entry name" value="Cullin_homology_sf"/>
</dbReference>
<evidence type="ECO:0000256" key="5">
    <source>
        <dbReference type="ARBA" id="ARBA00022843"/>
    </source>
</evidence>
<dbReference type="SUPFAM" id="SSF75632">
    <property type="entry name" value="Cullin homology domain"/>
    <property type="match status" value="1"/>
</dbReference>
<dbReference type="FunFam" id="1.20.1310.10:FF:000026">
    <property type="entry name" value="Cullin 1"/>
    <property type="match status" value="1"/>
</dbReference>
<dbReference type="EMBL" id="CAHR02000141">
    <property type="protein sequence ID" value="CCG83357.1"/>
    <property type="molecule type" value="Genomic_DNA"/>
</dbReference>
<dbReference type="FunFam" id="1.20.1310.10:FF:000011">
    <property type="entry name" value="Cullin 1"/>
    <property type="match status" value="1"/>
</dbReference>
<dbReference type="InterPro" id="IPR016159">
    <property type="entry name" value="Cullin_repeat-like_dom_sf"/>
</dbReference>
<protein>
    <recommendedName>
        <fullName evidence="6">Cullin-1</fullName>
    </recommendedName>
</protein>
<sequence>MSKRTANGAHAKGEDIEKTWAVLEAGVSQIMETLEKGMSYVRCMELYTVIYNYCTQNKMQRFQDHAVAGKGAHLEGAEIYVRLTKYMTSHLKAILQGALNVQGEELLRYYSMEWKNYTLGAGFIHHIFRYLNRHWVKREMDEGKQGVYDVYTQCLVLWRLIVFDVVKDRLIAAVLEIIERQRNGEVIETTLIKNIVDSYVSLGLDEEDPTKPTIDVYRDYFGKPFLEATEKYYKAESEKFVLENSVSDYMKKAETRLHEEEGRVELYLHQSSTAPLMLTCDNSLIKAHSEMLQDEFLSLLEQDRQADMTRMYSLLKRIPGASGLEPLRTKFEQHIRKSGLAAIEKTCPDSDESVDAKEYVDALLSVHSTYNALVATAFQADPEFVKSLDNACREFVNRNKVCKASSSRSPELLAKYCDSLLKKNAKNGDDTDLEMTLQNIMIVFKYVEDKDVFQKFYTKQLARRLVSGTSASDDAEASMLTKLKEACGFEYTNKLQRMFGDMATSKDLNTSYAHNKESADVNEPFDSEYLVLGGAFWPLTASAHGYSIPAEMQRSFERFTTFYHSKHSGRKLQWCWHLGKADVRTTYLGQKFTFSVSMYQLAILMAFNQGTKNSYEDLQAVTAITDKTQLDGALTILIKAKVLLLASGQATEPSSIYELNTNFKGKKLKMNLNLPIKSDQKADSDDTHKTVEEDRKLLTQSAIVRIMKARKVLKHTLLVQETISQVKNRFSPKIPDIKKCIDILIEKEYLERSDKDEYSYLA</sequence>
<dbReference type="Proteomes" id="UP000013776">
    <property type="component" value="Unassembled WGS sequence"/>
</dbReference>
<keyword evidence="5" id="KW-0832">Ubl conjugation</keyword>
<keyword evidence="3" id="KW-1017">Isopeptide bond</keyword>
<dbReference type="InterPro" id="IPR019559">
    <property type="entry name" value="Cullin_neddylation_domain"/>
</dbReference>
<dbReference type="Gene3D" id="3.30.230.130">
    <property type="entry name" value="Cullin, Chain C, Domain 2"/>
    <property type="match status" value="1"/>
</dbReference>
<dbReference type="Gene3D" id="1.10.10.10">
    <property type="entry name" value="Winged helix-like DNA-binding domain superfamily/Winged helix DNA-binding domain"/>
    <property type="match status" value="1"/>
</dbReference>
<organism evidence="10 11">
    <name type="scientific">Taphrina deformans (strain PYCC 5710 / ATCC 11124 / CBS 356.35 / IMI 108563 / JCM 9778 / NBRC 8474)</name>
    <name type="common">Peach leaf curl fungus</name>
    <name type="synonym">Lalaria deformans</name>
    <dbReference type="NCBI Taxonomy" id="1097556"/>
    <lineage>
        <taxon>Eukaryota</taxon>
        <taxon>Fungi</taxon>
        <taxon>Dikarya</taxon>
        <taxon>Ascomycota</taxon>
        <taxon>Taphrinomycotina</taxon>
        <taxon>Taphrinomycetes</taxon>
        <taxon>Taphrinales</taxon>
        <taxon>Taphrinaceae</taxon>
        <taxon>Taphrina</taxon>
    </lineage>
</organism>
<dbReference type="eggNOG" id="KOG2166">
    <property type="taxonomic scope" value="Eukaryota"/>
</dbReference>
<comment type="similarity">
    <text evidence="2 7 8">Belongs to the cullin family.</text>
</comment>
<dbReference type="OrthoDB" id="27073at2759"/>
<dbReference type="PANTHER" id="PTHR11932">
    <property type="entry name" value="CULLIN"/>
    <property type="match status" value="1"/>
</dbReference>
<dbReference type="GO" id="GO:0019005">
    <property type="term" value="C:SCF ubiquitin ligase complex"/>
    <property type="evidence" value="ECO:0007669"/>
    <property type="project" value="UniProtKB-ARBA"/>
</dbReference>
<dbReference type="FunFam" id="1.10.10.10:FF:000014">
    <property type="entry name" value="Cullin 1"/>
    <property type="match status" value="1"/>
</dbReference>
<dbReference type="InterPro" id="IPR016157">
    <property type="entry name" value="Cullin_CS"/>
</dbReference>
<dbReference type="FunFam" id="1.20.1310.10:FF:000007">
    <property type="entry name" value="Cullin 1"/>
    <property type="match status" value="1"/>
</dbReference>
<dbReference type="InterPro" id="IPR001373">
    <property type="entry name" value="Cullin_N"/>
</dbReference>
<dbReference type="SMART" id="SM00182">
    <property type="entry name" value="CULLIN"/>
    <property type="match status" value="1"/>
</dbReference>
<proteinExistence type="inferred from homology"/>
<gene>
    <name evidence="10" type="ORF">TAPDE_003567</name>
</gene>
<dbReference type="VEuPathDB" id="FungiDB:TAPDE_003567"/>